<accession>A0A9N9ANW0</accession>
<organism evidence="2 3">
    <name type="scientific">Funneliformis caledonium</name>
    <dbReference type="NCBI Taxonomy" id="1117310"/>
    <lineage>
        <taxon>Eukaryota</taxon>
        <taxon>Fungi</taxon>
        <taxon>Fungi incertae sedis</taxon>
        <taxon>Mucoromycota</taxon>
        <taxon>Glomeromycotina</taxon>
        <taxon>Glomeromycetes</taxon>
        <taxon>Glomerales</taxon>
        <taxon>Glomeraceae</taxon>
        <taxon>Funneliformis</taxon>
    </lineage>
</organism>
<sequence length="86" mass="9836">EAVSKIHAIKDWLRTIEVRDFEKVSLDAEQLDKEAIKIIYDNPDSEILTGRSSICEDMKKFENEVLKFAYLQKPDIPNPVGIENSG</sequence>
<feature type="domain" description="Exoribonuclease Xrn1 D2/D3" evidence="1">
    <location>
        <begin position="2"/>
        <end position="45"/>
    </location>
</feature>
<evidence type="ECO:0000259" key="1">
    <source>
        <dbReference type="Pfam" id="PF18334"/>
    </source>
</evidence>
<protein>
    <submittedName>
        <fullName evidence="2">4847_t:CDS:1</fullName>
    </submittedName>
</protein>
<reference evidence="2" key="1">
    <citation type="submission" date="2021-06" db="EMBL/GenBank/DDBJ databases">
        <authorList>
            <person name="Kallberg Y."/>
            <person name="Tangrot J."/>
            <person name="Rosling A."/>
        </authorList>
    </citation>
    <scope>NUCLEOTIDE SEQUENCE</scope>
    <source>
        <strain evidence="2">UK204</strain>
    </source>
</reference>
<dbReference type="EMBL" id="CAJVPQ010001230">
    <property type="protein sequence ID" value="CAG8539649.1"/>
    <property type="molecule type" value="Genomic_DNA"/>
</dbReference>
<gene>
    <name evidence="2" type="ORF">FCALED_LOCUS5575</name>
</gene>
<proteinExistence type="predicted"/>
<dbReference type="OrthoDB" id="372487at2759"/>
<dbReference type="AlphaFoldDB" id="A0A9N9ANW0"/>
<evidence type="ECO:0000313" key="2">
    <source>
        <dbReference type="EMBL" id="CAG8539649.1"/>
    </source>
</evidence>
<dbReference type="InterPro" id="IPR041106">
    <property type="entry name" value="XRN1_D2_D3"/>
</dbReference>
<dbReference type="Pfam" id="PF18334">
    <property type="entry name" value="XRN1_D2_D3"/>
    <property type="match status" value="1"/>
</dbReference>
<feature type="non-terminal residue" evidence="2">
    <location>
        <position position="1"/>
    </location>
</feature>
<comment type="caution">
    <text evidence="2">The sequence shown here is derived from an EMBL/GenBank/DDBJ whole genome shotgun (WGS) entry which is preliminary data.</text>
</comment>
<keyword evidence="3" id="KW-1185">Reference proteome</keyword>
<dbReference type="Proteomes" id="UP000789570">
    <property type="component" value="Unassembled WGS sequence"/>
</dbReference>
<evidence type="ECO:0000313" key="3">
    <source>
        <dbReference type="Proteomes" id="UP000789570"/>
    </source>
</evidence>
<name>A0A9N9ANW0_9GLOM</name>